<dbReference type="PANTHER" id="PTHR34106">
    <property type="entry name" value="GLYCOSIDASE"/>
    <property type="match status" value="1"/>
</dbReference>
<dbReference type="PATRIC" id="fig|1685127.3.peg.1156"/>
<keyword evidence="2" id="KW-0808">Transferase</keyword>
<dbReference type="InterPro" id="IPR023296">
    <property type="entry name" value="Glyco_hydro_beta-prop_sf"/>
</dbReference>
<dbReference type="PANTHER" id="PTHR34106:SF5">
    <property type="entry name" value="GLYCOSIDASE"/>
    <property type="match status" value="1"/>
</dbReference>
<protein>
    <recommendedName>
        <fullName evidence="5">Glycosidase</fullName>
    </recommendedName>
</protein>
<evidence type="ECO:0000256" key="1">
    <source>
        <dbReference type="ARBA" id="ARBA00022676"/>
    </source>
</evidence>
<name>A0A0M0BNZ4_9ARCH</name>
<organism evidence="3 4">
    <name type="scientific">miscellaneous Crenarchaeota group-15 archaeon DG-45</name>
    <dbReference type="NCBI Taxonomy" id="1685127"/>
    <lineage>
        <taxon>Archaea</taxon>
        <taxon>Candidatus Bathyarchaeota</taxon>
        <taxon>MCG-15</taxon>
    </lineage>
</organism>
<dbReference type="PIRSF" id="PIRSF016202">
    <property type="entry name" value="PH1107"/>
    <property type="match status" value="1"/>
</dbReference>
<accession>A0A0M0BNZ4</accession>
<proteinExistence type="predicted"/>
<dbReference type="EMBL" id="LFWZ01000035">
    <property type="protein sequence ID" value="KON30302.1"/>
    <property type="molecule type" value="Genomic_DNA"/>
</dbReference>
<reference evidence="3 4" key="1">
    <citation type="submission" date="2015-06" db="EMBL/GenBank/DDBJ databases">
        <title>New insights into the roles of widespread benthic archaea in carbon and nitrogen cycling.</title>
        <authorList>
            <person name="Lazar C.S."/>
            <person name="Baker B.J."/>
            <person name="Seitz K.W."/>
            <person name="Hyde A.S."/>
            <person name="Dick G.J."/>
            <person name="Hinrichs K.-U."/>
            <person name="Teske A.P."/>
        </authorList>
    </citation>
    <scope>NUCLEOTIDE SEQUENCE [LARGE SCALE GENOMIC DNA]</scope>
    <source>
        <strain evidence="3">DG-45</strain>
    </source>
</reference>
<gene>
    <name evidence="3" type="ORF">AC482_04215</name>
</gene>
<dbReference type="InterPro" id="IPR007184">
    <property type="entry name" value="Mannoside_phosphorylase"/>
</dbReference>
<evidence type="ECO:0000256" key="2">
    <source>
        <dbReference type="ARBA" id="ARBA00022679"/>
    </source>
</evidence>
<dbReference type="CDD" id="cd18614">
    <property type="entry name" value="GH130"/>
    <property type="match status" value="1"/>
</dbReference>
<dbReference type="AlphaFoldDB" id="A0A0M0BNZ4"/>
<evidence type="ECO:0000313" key="4">
    <source>
        <dbReference type="Proteomes" id="UP000037210"/>
    </source>
</evidence>
<keyword evidence="1" id="KW-0328">Glycosyltransferase</keyword>
<dbReference type="SUPFAM" id="SSF75005">
    <property type="entry name" value="Arabinanase/levansucrase/invertase"/>
    <property type="match status" value="1"/>
</dbReference>
<evidence type="ECO:0008006" key="5">
    <source>
        <dbReference type="Google" id="ProtNLM"/>
    </source>
</evidence>
<sequence length="298" mass="34143">MKAGGAWRLVRFEGNPILGPIGRHRWESHHVFNPAVVQLEGMIHIFYRAMGEDMVSRLGYAASKDGYHIEERLPYPVFEPAVPIEKYGCEDPRLTVLDGKCFMTYTAYGDIYQIGITTIPIENVLERRWAWGERLTPFPNVKNKNAVIFPSRIDGRYVMLHRLDPDIHIIYSDDLMRWHGNEMLMRPRPGRWDCVKIGAAGPPIELDEGWLLVYHGVDAGRTYRLGVAMLDRERPEKVIYRSEEPILEPSEEYECNGLVPNVVFSCGSILREGRLVIYYGCADTVIGVATYDMKEIIP</sequence>
<dbReference type="GO" id="GO:0016757">
    <property type="term" value="F:glycosyltransferase activity"/>
    <property type="evidence" value="ECO:0007669"/>
    <property type="project" value="UniProtKB-KW"/>
</dbReference>
<dbReference type="Pfam" id="PF04041">
    <property type="entry name" value="Glyco_hydro_130"/>
    <property type="match status" value="1"/>
</dbReference>
<evidence type="ECO:0000313" key="3">
    <source>
        <dbReference type="EMBL" id="KON30302.1"/>
    </source>
</evidence>
<dbReference type="Proteomes" id="UP000037210">
    <property type="component" value="Unassembled WGS sequence"/>
</dbReference>
<dbReference type="Gene3D" id="2.115.10.20">
    <property type="entry name" value="Glycosyl hydrolase domain, family 43"/>
    <property type="match status" value="1"/>
</dbReference>
<comment type="caution">
    <text evidence="3">The sequence shown here is derived from an EMBL/GenBank/DDBJ whole genome shotgun (WGS) entry which is preliminary data.</text>
</comment>